<dbReference type="InterPro" id="IPR052035">
    <property type="entry name" value="ZnF_BED_domain_contain"/>
</dbReference>
<evidence type="ECO:0000313" key="7">
    <source>
        <dbReference type="EMBL" id="CAF1505015.1"/>
    </source>
</evidence>
<sequence>MYNSNIDNSSNSANMPPRGSSDRSKSHMQTSRSSTSNRSLHRTLRSQFPSSSITRWSTNRSSSGRSHNLRNIVADSSIHSTNILSSSIHSGKNVQASLNQDQNDNDITMEFNSIVINVDSYQNQTFPTTTNSVQTNHSFELDKALPPKMATTLSGKKTAEEVSKFFEMQHDGTQRRKREIGEALLQCIIGAGLPYSMFNHSSVIQFLKVLIPEYTPPDRHKLSSRIINEYHQYINDLKSVLSQFVPIAFASDIWKDVSAHHIPSLFLHTFTMNFEFVSLPISFHLFHEQKLSSNIQAFFEHERGRFSLNTRILAGITIDNGPDIKSAASYNILGPQFAYMAHCLNLTVHHGLSLWEKQNSKK</sequence>
<keyword evidence="3" id="KW-0863">Zinc-finger</keyword>
<keyword evidence="2" id="KW-0479">Metal-binding</keyword>
<dbReference type="Proteomes" id="UP000663864">
    <property type="component" value="Unassembled WGS sequence"/>
</dbReference>
<dbReference type="EMBL" id="CAJNOT010007347">
    <property type="protein sequence ID" value="CAF1505015.1"/>
    <property type="molecule type" value="Genomic_DNA"/>
</dbReference>
<comment type="subcellular location">
    <subcellularLocation>
        <location evidence="1">Nucleus</location>
    </subcellularLocation>
</comment>
<dbReference type="GO" id="GO:0008270">
    <property type="term" value="F:zinc ion binding"/>
    <property type="evidence" value="ECO:0007669"/>
    <property type="project" value="UniProtKB-KW"/>
</dbReference>
<evidence type="ECO:0000256" key="5">
    <source>
        <dbReference type="ARBA" id="ARBA00023242"/>
    </source>
</evidence>
<organism evidence="7 8">
    <name type="scientific">Rotaria sordida</name>
    <dbReference type="NCBI Taxonomy" id="392033"/>
    <lineage>
        <taxon>Eukaryota</taxon>
        <taxon>Metazoa</taxon>
        <taxon>Spiralia</taxon>
        <taxon>Gnathifera</taxon>
        <taxon>Rotifera</taxon>
        <taxon>Eurotatoria</taxon>
        <taxon>Bdelloidea</taxon>
        <taxon>Philodinida</taxon>
        <taxon>Philodinidae</taxon>
        <taxon>Rotaria</taxon>
    </lineage>
</organism>
<accession>A0A815TMI1</accession>
<protein>
    <submittedName>
        <fullName evidence="7">Uncharacterized protein</fullName>
    </submittedName>
</protein>
<proteinExistence type="predicted"/>
<evidence type="ECO:0000256" key="6">
    <source>
        <dbReference type="SAM" id="MobiDB-lite"/>
    </source>
</evidence>
<keyword evidence="5" id="KW-0539">Nucleus</keyword>
<comment type="caution">
    <text evidence="7">The sequence shown here is derived from an EMBL/GenBank/DDBJ whole genome shotgun (WGS) entry which is preliminary data.</text>
</comment>
<feature type="region of interest" description="Disordered" evidence="6">
    <location>
        <begin position="1"/>
        <end position="68"/>
    </location>
</feature>
<evidence type="ECO:0000256" key="1">
    <source>
        <dbReference type="ARBA" id="ARBA00004123"/>
    </source>
</evidence>
<dbReference type="AlphaFoldDB" id="A0A815TMI1"/>
<dbReference type="PANTHER" id="PTHR46481:SF10">
    <property type="entry name" value="ZINC FINGER BED DOMAIN-CONTAINING PROTEIN 39"/>
    <property type="match status" value="1"/>
</dbReference>
<evidence type="ECO:0000313" key="8">
    <source>
        <dbReference type="Proteomes" id="UP000663864"/>
    </source>
</evidence>
<keyword evidence="4" id="KW-0862">Zinc</keyword>
<dbReference type="GO" id="GO:0005634">
    <property type="term" value="C:nucleus"/>
    <property type="evidence" value="ECO:0007669"/>
    <property type="project" value="UniProtKB-SubCell"/>
</dbReference>
<feature type="compositionally biased region" description="Polar residues" evidence="6">
    <location>
        <begin position="45"/>
        <end position="66"/>
    </location>
</feature>
<feature type="compositionally biased region" description="Low complexity" evidence="6">
    <location>
        <begin position="1"/>
        <end position="14"/>
    </location>
</feature>
<evidence type="ECO:0000256" key="2">
    <source>
        <dbReference type="ARBA" id="ARBA00022723"/>
    </source>
</evidence>
<gene>
    <name evidence="7" type="ORF">ZHD862_LOCUS37632</name>
</gene>
<reference evidence="7" key="1">
    <citation type="submission" date="2021-02" db="EMBL/GenBank/DDBJ databases">
        <authorList>
            <person name="Nowell W R."/>
        </authorList>
    </citation>
    <scope>NUCLEOTIDE SEQUENCE</scope>
</reference>
<evidence type="ECO:0000256" key="3">
    <source>
        <dbReference type="ARBA" id="ARBA00022771"/>
    </source>
</evidence>
<name>A0A815TMI1_9BILA</name>
<feature type="compositionally biased region" description="Polar residues" evidence="6">
    <location>
        <begin position="27"/>
        <end position="38"/>
    </location>
</feature>
<evidence type="ECO:0000256" key="4">
    <source>
        <dbReference type="ARBA" id="ARBA00022833"/>
    </source>
</evidence>
<dbReference type="PANTHER" id="PTHR46481">
    <property type="entry name" value="ZINC FINGER BED DOMAIN-CONTAINING PROTEIN 4"/>
    <property type="match status" value="1"/>
</dbReference>